<sequence>MNFNSTYQIFKELAEKEKLIKQLAEKLKELKVSSGLSYRQLAQRCSLDHADIKKYENGVDVRFTTIIELAKAYGVHPMEILEIDYEINFENP</sequence>
<dbReference type="PROSITE" id="PS50943">
    <property type="entry name" value="HTH_CROC1"/>
    <property type="match status" value="1"/>
</dbReference>
<dbReference type="InterPro" id="IPR001387">
    <property type="entry name" value="Cro/C1-type_HTH"/>
</dbReference>
<dbReference type="Pfam" id="PF13560">
    <property type="entry name" value="HTH_31"/>
    <property type="match status" value="1"/>
</dbReference>
<dbReference type="CDD" id="cd00093">
    <property type="entry name" value="HTH_XRE"/>
    <property type="match status" value="1"/>
</dbReference>
<dbReference type="Proteomes" id="UP000249610">
    <property type="component" value="Unassembled WGS sequence"/>
</dbReference>
<accession>A0A327PNR8</accession>
<dbReference type="AlphaFoldDB" id="A0A327PNR8"/>
<dbReference type="SMART" id="SM00530">
    <property type="entry name" value="HTH_XRE"/>
    <property type="match status" value="1"/>
</dbReference>
<reference evidence="2 3" key="1">
    <citation type="submission" date="2018-06" db="EMBL/GenBank/DDBJ databases">
        <title>Genomic Encyclopedia of Archaeal and Bacterial Type Strains, Phase II (KMG-II): from individual species to whole genera.</title>
        <authorList>
            <person name="Goeker M."/>
        </authorList>
    </citation>
    <scope>NUCLEOTIDE SEQUENCE [LARGE SCALE GENOMIC DNA]</scope>
    <source>
        <strain evidence="2 3">DSM 23446</strain>
    </source>
</reference>
<organism evidence="2 3">
    <name type="scientific">Algoriphagus yeomjeoni</name>
    <dbReference type="NCBI Taxonomy" id="291403"/>
    <lineage>
        <taxon>Bacteria</taxon>
        <taxon>Pseudomonadati</taxon>
        <taxon>Bacteroidota</taxon>
        <taxon>Cytophagia</taxon>
        <taxon>Cytophagales</taxon>
        <taxon>Cyclobacteriaceae</taxon>
        <taxon>Algoriphagus</taxon>
    </lineage>
</organism>
<feature type="domain" description="HTH cro/C1-type" evidence="1">
    <location>
        <begin position="27"/>
        <end position="81"/>
    </location>
</feature>
<dbReference type="GO" id="GO:0003677">
    <property type="term" value="F:DNA binding"/>
    <property type="evidence" value="ECO:0007669"/>
    <property type="project" value="InterPro"/>
</dbReference>
<protein>
    <submittedName>
        <fullName evidence="2">Helix-turn-helix protein</fullName>
    </submittedName>
</protein>
<evidence type="ECO:0000259" key="1">
    <source>
        <dbReference type="PROSITE" id="PS50943"/>
    </source>
</evidence>
<proteinExistence type="predicted"/>
<keyword evidence="3" id="KW-1185">Reference proteome</keyword>
<gene>
    <name evidence="2" type="ORF">LV83_00744</name>
</gene>
<evidence type="ECO:0000313" key="3">
    <source>
        <dbReference type="Proteomes" id="UP000249610"/>
    </source>
</evidence>
<name>A0A327PNR8_9BACT</name>
<dbReference type="Gene3D" id="1.10.260.40">
    <property type="entry name" value="lambda repressor-like DNA-binding domains"/>
    <property type="match status" value="1"/>
</dbReference>
<comment type="caution">
    <text evidence="2">The sequence shown here is derived from an EMBL/GenBank/DDBJ whole genome shotgun (WGS) entry which is preliminary data.</text>
</comment>
<dbReference type="InterPro" id="IPR010982">
    <property type="entry name" value="Lambda_DNA-bd_dom_sf"/>
</dbReference>
<dbReference type="EMBL" id="QLLK01000002">
    <property type="protein sequence ID" value="RAI93838.1"/>
    <property type="molecule type" value="Genomic_DNA"/>
</dbReference>
<evidence type="ECO:0000313" key="2">
    <source>
        <dbReference type="EMBL" id="RAI93838.1"/>
    </source>
</evidence>
<dbReference type="SUPFAM" id="SSF47413">
    <property type="entry name" value="lambda repressor-like DNA-binding domains"/>
    <property type="match status" value="1"/>
</dbReference>